<feature type="transmembrane region" description="Helical" evidence="2">
    <location>
        <begin position="230"/>
        <end position="250"/>
    </location>
</feature>
<feature type="transmembrane region" description="Helical" evidence="2">
    <location>
        <begin position="270"/>
        <end position="291"/>
    </location>
</feature>
<dbReference type="GeneID" id="31361519"/>
<dbReference type="RefSeq" id="XP_020433316.1">
    <property type="nucleotide sequence ID" value="XM_020576904.1"/>
</dbReference>
<evidence type="ECO:0000256" key="2">
    <source>
        <dbReference type="SAM" id="Phobius"/>
    </source>
</evidence>
<evidence type="ECO:0000313" key="4">
    <source>
        <dbReference type="Proteomes" id="UP000001396"/>
    </source>
</evidence>
<comment type="caution">
    <text evidence="3">The sequence shown here is derived from an EMBL/GenBank/DDBJ whole genome shotgun (WGS) entry which is preliminary data.</text>
</comment>
<evidence type="ECO:0000313" key="3">
    <source>
        <dbReference type="EMBL" id="EFA81198.1"/>
    </source>
</evidence>
<feature type="compositionally biased region" description="Basic and acidic residues" evidence="1">
    <location>
        <begin position="1"/>
        <end position="13"/>
    </location>
</feature>
<dbReference type="AlphaFoldDB" id="D3BC15"/>
<proteinExistence type="predicted"/>
<protein>
    <submittedName>
        <fullName evidence="3">Putative transmembrane protein</fullName>
    </submittedName>
</protein>
<dbReference type="FunCoup" id="D3BC15">
    <property type="interactions" value="805"/>
</dbReference>
<dbReference type="EMBL" id="ADBJ01000026">
    <property type="protein sequence ID" value="EFA81198.1"/>
    <property type="molecule type" value="Genomic_DNA"/>
</dbReference>
<keyword evidence="2" id="KW-1133">Transmembrane helix</keyword>
<gene>
    <name evidence="3" type="ORF">PPL_06035</name>
</gene>
<feature type="transmembrane region" description="Helical" evidence="2">
    <location>
        <begin position="103"/>
        <end position="125"/>
    </location>
</feature>
<evidence type="ECO:0000256" key="1">
    <source>
        <dbReference type="SAM" id="MobiDB-lite"/>
    </source>
</evidence>
<accession>D3BC15</accession>
<reference evidence="3 4" key="1">
    <citation type="journal article" date="2011" name="Genome Res.">
        <title>Phylogeny-wide analysis of social amoeba genomes highlights ancient origins for complex intercellular communication.</title>
        <authorList>
            <person name="Heidel A.J."/>
            <person name="Lawal H.M."/>
            <person name="Felder M."/>
            <person name="Schilde C."/>
            <person name="Helps N.R."/>
            <person name="Tunggal B."/>
            <person name="Rivero F."/>
            <person name="John U."/>
            <person name="Schleicher M."/>
            <person name="Eichinger L."/>
            <person name="Platzer M."/>
            <person name="Noegel A.A."/>
            <person name="Schaap P."/>
            <person name="Gloeckner G."/>
        </authorList>
    </citation>
    <scope>NUCLEOTIDE SEQUENCE [LARGE SCALE GENOMIC DNA]</scope>
    <source>
        <strain evidence="4">ATCC 26659 / Pp 5 / PN500</strain>
    </source>
</reference>
<keyword evidence="2" id="KW-0472">Membrane</keyword>
<sequence>MTPEEKAEQERRRREARKNRIQSHAGGRLGFIAEQVKDPTDTPPKKIEDDDDDSLDNNEIPTPSDNNKKNNTPSNNNNNNNNNSNNNNIFERRRHLPQHSRSTIRLFGIVMFSLLFASNTIIMSAKESEIKDRHPIYKYLVQLKSMVDQQGNDSLTALFEYKELLICTLPLMLLWVAWEYVMGYSKSMGRFFPVLKSDSTIVAFLYTVTIDLTLRFGHQLQIVPPSIESTSLISGLYIPLAVALLSQYVIKSIPDHFPIVNMNDTIRRGYESIANIIVMVATLLVCIDWWACTSSLCQDGLLSLIANRSRGLLFWSYLCNCFISRVIG</sequence>
<feature type="transmembrane region" description="Helical" evidence="2">
    <location>
        <begin position="163"/>
        <end position="181"/>
    </location>
</feature>
<keyword evidence="2 3" id="KW-0812">Transmembrane</keyword>
<feature type="region of interest" description="Disordered" evidence="1">
    <location>
        <begin position="1"/>
        <end position="88"/>
    </location>
</feature>
<dbReference type="InParanoid" id="D3BC15"/>
<feature type="compositionally biased region" description="Low complexity" evidence="1">
    <location>
        <begin position="69"/>
        <end position="88"/>
    </location>
</feature>
<feature type="compositionally biased region" description="Basic and acidic residues" evidence="1">
    <location>
        <begin position="35"/>
        <end position="48"/>
    </location>
</feature>
<dbReference type="Proteomes" id="UP000001396">
    <property type="component" value="Unassembled WGS sequence"/>
</dbReference>
<dbReference type="OMA" id="WAHICIN"/>
<name>D3BC15_HETP5</name>
<organism evidence="3 4">
    <name type="scientific">Heterostelium pallidum (strain ATCC 26659 / Pp 5 / PN500)</name>
    <name type="common">Cellular slime mold</name>
    <name type="synonym">Polysphondylium pallidum</name>
    <dbReference type="NCBI Taxonomy" id="670386"/>
    <lineage>
        <taxon>Eukaryota</taxon>
        <taxon>Amoebozoa</taxon>
        <taxon>Evosea</taxon>
        <taxon>Eumycetozoa</taxon>
        <taxon>Dictyostelia</taxon>
        <taxon>Acytosteliales</taxon>
        <taxon>Acytosteliaceae</taxon>
        <taxon>Heterostelium</taxon>
    </lineage>
</organism>
<keyword evidence="4" id="KW-1185">Reference proteome</keyword>